<dbReference type="SUPFAM" id="SSF103190">
    <property type="entry name" value="Sensory domain-like"/>
    <property type="match status" value="2"/>
</dbReference>
<dbReference type="SMART" id="SM00388">
    <property type="entry name" value="HisKA"/>
    <property type="match status" value="1"/>
</dbReference>
<keyword evidence="8" id="KW-0547">Nucleotide-binding</keyword>
<dbReference type="PROSITE" id="PS50113">
    <property type="entry name" value="PAC"/>
    <property type="match status" value="1"/>
</dbReference>
<dbReference type="GO" id="GO:0030295">
    <property type="term" value="F:protein kinase activator activity"/>
    <property type="evidence" value="ECO:0007669"/>
    <property type="project" value="TreeGrafter"/>
</dbReference>
<dbReference type="GO" id="GO:0005886">
    <property type="term" value="C:plasma membrane"/>
    <property type="evidence" value="ECO:0007669"/>
    <property type="project" value="UniProtKB-SubCell"/>
</dbReference>
<keyword evidence="5" id="KW-0597">Phosphoprotein</keyword>
<dbReference type="GO" id="GO:0005524">
    <property type="term" value="F:ATP binding"/>
    <property type="evidence" value="ECO:0007669"/>
    <property type="project" value="UniProtKB-KW"/>
</dbReference>
<evidence type="ECO:0000256" key="5">
    <source>
        <dbReference type="ARBA" id="ARBA00022553"/>
    </source>
</evidence>
<dbReference type="Pfam" id="PF00512">
    <property type="entry name" value="HisKA"/>
    <property type="match status" value="1"/>
</dbReference>
<evidence type="ECO:0000256" key="1">
    <source>
        <dbReference type="ARBA" id="ARBA00000085"/>
    </source>
</evidence>
<gene>
    <name evidence="19" type="ORF">H8B19_00525</name>
</gene>
<dbReference type="GO" id="GO:0000156">
    <property type="term" value="F:phosphorelay response regulator activity"/>
    <property type="evidence" value="ECO:0007669"/>
    <property type="project" value="TreeGrafter"/>
</dbReference>
<comment type="caution">
    <text evidence="19">The sequence shown here is derived from an EMBL/GenBank/DDBJ whole genome shotgun (WGS) entry which is preliminary data.</text>
</comment>
<proteinExistence type="predicted"/>
<dbReference type="SUPFAM" id="SSF47384">
    <property type="entry name" value="Homodimeric domain of signal transducing histidine kinase"/>
    <property type="match status" value="1"/>
</dbReference>
<evidence type="ECO:0000256" key="15">
    <source>
        <dbReference type="SAM" id="Phobius"/>
    </source>
</evidence>
<dbReference type="Proteomes" id="UP000601768">
    <property type="component" value="Unassembled WGS sequence"/>
</dbReference>
<evidence type="ECO:0000256" key="4">
    <source>
        <dbReference type="ARBA" id="ARBA00022475"/>
    </source>
</evidence>
<feature type="domain" description="Histidine kinase" evidence="16">
    <location>
        <begin position="635"/>
        <end position="849"/>
    </location>
</feature>
<evidence type="ECO:0000313" key="19">
    <source>
        <dbReference type="EMBL" id="MBC3764349.1"/>
    </source>
</evidence>
<dbReference type="InterPro" id="IPR035965">
    <property type="entry name" value="PAS-like_dom_sf"/>
</dbReference>
<dbReference type="Gene3D" id="3.30.450.20">
    <property type="entry name" value="PAS domain"/>
    <property type="match status" value="4"/>
</dbReference>
<dbReference type="InterPro" id="IPR000700">
    <property type="entry name" value="PAS-assoc_C"/>
</dbReference>
<organism evidence="19 20">
    <name type="scientific">Neptunicella marina</name>
    <dbReference type="NCBI Taxonomy" id="2125989"/>
    <lineage>
        <taxon>Bacteria</taxon>
        <taxon>Pseudomonadati</taxon>
        <taxon>Pseudomonadota</taxon>
        <taxon>Gammaproteobacteria</taxon>
        <taxon>Alteromonadales</taxon>
        <taxon>Alteromonadaceae</taxon>
        <taxon>Neptunicella</taxon>
    </lineage>
</organism>
<dbReference type="InterPro" id="IPR003594">
    <property type="entry name" value="HATPase_dom"/>
</dbReference>
<feature type="transmembrane region" description="Helical" evidence="15">
    <location>
        <begin position="12"/>
        <end position="36"/>
    </location>
</feature>
<dbReference type="AlphaFoldDB" id="A0A8J6LV54"/>
<dbReference type="PRINTS" id="PR00344">
    <property type="entry name" value="BCTRLSENSOR"/>
</dbReference>
<dbReference type="PANTHER" id="PTHR42878:SF15">
    <property type="entry name" value="BACTERIOPHYTOCHROME"/>
    <property type="match status" value="1"/>
</dbReference>
<evidence type="ECO:0000256" key="7">
    <source>
        <dbReference type="ARBA" id="ARBA00022692"/>
    </source>
</evidence>
<dbReference type="InterPro" id="IPR004358">
    <property type="entry name" value="Sig_transdc_His_kin-like_C"/>
</dbReference>
<dbReference type="InterPro" id="IPR005467">
    <property type="entry name" value="His_kinase_dom"/>
</dbReference>
<keyword evidence="11 15" id="KW-1133">Transmembrane helix</keyword>
<evidence type="ECO:0000256" key="2">
    <source>
        <dbReference type="ARBA" id="ARBA00004651"/>
    </source>
</evidence>
<feature type="transmembrane region" description="Helical" evidence="15">
    <location>
        <begin position="324"/>
        <end position="342"/>
    </location>
</feature>
<dbReference type="Gene3D" id="1.10.287.130">
    <property type="match status" value="1"/>
</dbReference>
<dbReference type="InterPro" id="IPR048760">
    <property type="entry name" value="VP0354-like_sensor_dom"/>
</dbReference>
<evidence type="ECO:0000313" key="20">
    <source>
        <dbReference type="Proteomes" id="UP000601768"/>
    </source>
</evidence>
<dbReference type="EC" id="2.7.13.3" evidence="3"/>
<feature type="domain" description="PAC" evidence="18">
    <location>
        <begin position="435"/>
        <end position="485"/>
    </location>
</feature>
<keyword evidence="10" id="KW-0067">ATP-binding</keyword>
<keyword evidence="14" id="KW-0175">Coiled coil</keyword>
<dbReference type="PROSITE" id="PS50112">
    <property type="entry name" value="PAS"/>
    <property type="match status" value="1"/>
</dbReference>
<evidence type="ECO:0000256" key="11">
    <source>
        <dbReference type="ARBA" id="ARBA00022989"/>
    </source>
</evidence>
<dbReference type="NCBIfam" id="TIGR00229">
    <property type="entry name" value="sensory_box"/>
    <property type="match status" value="1"/>
</dbReference>
<evidence type="ECO:0000259" key="16">
    <source>
        <dbReference type="PROSITE" id="PS50109"/>
    </source>
</evidence>
<keyword evidence="13 15" id="KW-0472">Membrane</keyword>
<name>A0A8J6LV54_9ALTE</name>
<dbReference type="RefSeq" id="WP_186504827.1">
    <property type="nucleotide sequence ID" value="NZ_JACNEP010000001.1"/>
</dbReference>
<dbReference type="InterPro" id="IPR050351">
    <property type="entry name" value="BphY/WalK/GraS-like"/>
</dbReference>
<dbReference type="GO" id="GO:0007234">
    <property type="term" value="P:osmosensory signaling via phosphorelay pathway"/>
    <property type="evidence" value="ECO:0007669"/>
    <property type="project" value="TreeGrafter"/>
</dbReference>
<keyword evidence="9" id="KW-0418">Kinase</keyword>
<dbReference type="Pfam" id="PF13426">
    <property type="entry name" value="PAS_9"/>
    <property type="match status" value="1"/>
</dbReference>
<comment type="catalytic activity">
    <reaction evidence="1">
        <text>ATP + protein L-histidine = ADP + protein N-phospho-L-histidine.</text>
        <dbReference type="EC" id="2.7.13.3"/>
    </reaction>
</comment>
<dbReference type="SUPFAM" id="SSF55874">
    <property type="entry name" value="ATPase domain of HSP90 chaperone/DNA topoisomerase II/histidine kinase"/>
    <property type="match status" value="1"/>
</dbReference>
<evidence type="ECO:0000256" key="13">
    <source>
        <dbReference type="ARBA" id="ARBA00023136"/>
    </source>
</evidence>
<accession>A0A8J6LV54</accession>
<dbReference type="FunFam" id="3.30.565.10:FF:000006">
    <property type="entry name" value="Sensor histidine kinase WalK"/>
    <property type="match status" value="1"/>
</dbReference>
<dbReference type="SMART" id="SM00387">
    <property type="entry name" value="HATPase_c"/>
    <property type="match status" value="1"/>
</dbReference>
<dbReference type="InterPro" id="IPR001610">
    <property type="entry name" value="PAC"/>
</dbReference>
<dbReference type="SMART" id="SM00091">
    <property type="entry name" value="PAS"/>
    <property type="match status" value="2"/>
</dbReference>
<evidence type="ECO:0000256" key="9">
    <source>
        <dbReference type="ARBA" id="ARBA00022777"/>
    </source>
</evidence>
<evidence type="ECO:0000259" key="17">
    <source>
        <dbReference type="PROSITE" id="PS50112"/>
    </source>
</evidence>
<dbReference type="GO" id="GO:0000155">
    <property type="term" value="F:phosphorelay sensor kinase activity"/>
    <property type="evidence" value="ECO:0007669"/>
    <property type="project" value="InterPro"/>
</dbReference>
<dbReference type="SMART" id="SM00086">
    <property type="entry name" value="PAC"/>
    <property type="match status" value="2"/>
</dbReference>
<dbReference type="InterPro" id="IPR003661">
    <property type="entry name" value="HisK_dim/P_dom"/>
</dbReference>
<evidence type="ECO:0000256" key="12">
    <source>
        <dbReference type="ARBA" id="ARBA00023012"/>
    </source>
</evidence>
<reference evidence="19" key="2">
    <citation type="submission" date="2020-08" db="EMBL/GenBank/DDBJ databases">
        <authorList>
            <person name="Lai Q."/>
        </authorList>
    </citation>
    <scope>NUCLEOTIDE SEQUENCE</scope>
    <source>
        <strain evidence="19">S27-2</strain>
    </source>
</reference>
<protein>
    <recommendedName>
        <fullName evidence="3">histidine kinase</fullName>
        <ecNumber evidence="3">2.7.13.3</ecNumber>
    </recommendedName>
</protein>
<dbReference type="PANTHER" id="PTHR42878">
    <property type="entry name" value="TWO-COMPONENT HISTIDINE KINASE"/>
    <property type="match status" value="1"/>
</dbReference>
<reference evidence="19" key="1">
    <citation type="journal article" date="2018" name="Int. J. Syst. Evol. Microbiol.">
        <title>Neptunicella marina gen. nov., sp. nov., isolated from surface seawater.</title>
        <authorList>
            <person name="Liu X."/>
            <person name="Lai Q."/>
            <person name="Du Y."/>
            <person name="Zhang X."/>
            <person name="Liu Z."/>
            <person name="Sun F."/>
            <person name="Shao Z."/>
        </authorList>
    </citation>
    <scope>NUCLEOTIDE SEQUENCE</scope>
    <source>
        <strain evidence="19">S27-2</strain>
    </source>
</reference>
<keyword evidence="20" id="KW-1185">Reference proteome</keyword>
<feature type="coiled-coil region" evidence="14">
    <location>
        <begin position="601"/>
        <end position="628"/>
    </location>
</feature>
<dbReference type="SUPFAM" id="SSF55785">
    <property type="entry name" value="PYP-like sensor domain (PAS domain)"/>
    <property type="match status" value="2"/>
</dbReference>
<dbReference type="InterPro" id="IPR036890">
    <property type="entry name" value="HATPase_C_sf"/>
</dbReference>
<dbReference type="Gene3D" id="3.30.565.10">
    <property type="entry name" value="Histidine kinase-like ATPase, C-terminal domain"/>
    <property type="match status" value="1"/>
</dbReference>
<keyword evidence="6" id="KW-0808">Transferase</keyword>
<keyword evidence="12" id="KW-0902">Two-component regulatory system</keyword>
<dbReference type="CDD" id="cd00130">
    <property type="entry name" value="PAS"/>
    <property type="match status" value="1"/>
</dbReference>
<dbReference type="Pfam" id="PF13188">
    <property type="entry name" value="PAS_8"/>
    <property type="match status" value="1"/>
</dbReference>
<evidence type="ECO:0000256" key="14">
    <source>
        <dbReference type="SAM" id="Coils"/>
    </source>
</evidence>
<dbReference type="Pfam" id="PF02518">
    <property type="entry name" value="HATPase_c"/>
    <property type="match status" value="1"/>
</dbReference>
<dbReference type="InterPro" id="IPR000014">
    <property type="entry name" value="PAS"/>
</dbReference>
<dbReference type="InterPro" id="IPR036097">
    <property type="entry name" value="HisK_dim/P_sf"/>
</dbReference>
<evidence type="ECO:0000256" key="6">
    <source>
        <dbReference type="ARBA" id="ARBA00022679"/>
    </source>
</evidence>
<keyword evidence="4" id="KW-1003">Cell membrane</keyword>
<sequence length="855" mass="97515">MSISGVQGIQRGFVRSFVQLVLPSLVVLALAISIFYRNEVESLKQIISIDESHTVKLATKSINLELSGVLSDLQYLKNQPLFRQYINNPHSNRKSLQQDWLTFSTHRKIYDQIRFIDKDGNEAIRVNNDNNIAVVVADEQLQYKGHRHYVSDTLVLNNDDIYVSDLTLNIEQQEIEIPYSPVIRVSTPIFNNNNQLQGLLILNYQAHTLLDKLRKLTVNGQSEFWLLNHDGYWLLSDDQLMEWGFLHNQTTVSNFATIYPTVWQKMLFGPPTGQIQGPAYTFTYQRIDGESSPLGKHAETWILISALPQKTWSRLTAEKLNNNLFSFILYALILSLIALIIASKNMANRRIQLNLRRSEAKFRGLLDAAPDAIIIVNQKGRIILSSSHAQKTLGYSKEELNNLPVEHLLPLRLRKQHIKHRKSYTSRPVVREMGGQLELFAVHKNGREIPVEISLSPIQVEQELLTISILRDVTNRKKIERQKLDAEKRFHSLVDNLPIGVFRCRFFDSSFTEVNPSVIQILAAGNNTQLLGQPFANRFKSSSDWRRLEQALHDEHKITAMEVELCGLDNQYFAASISAAVKTDSEGIKFIDGTIENISIRKQKDQKIKELNKRLHSYTQELEAANNELEAFSYSVSHDLRAPLRAMDGFSQTLLEQYQSRLDDKGIDRLKRIRSAAGRMAELVESLIDLAKVSRATINRQKVNISSTATDVVNELRMQFPGKQQVSVQENLICQTDPALIRIVLNNLLGNAWKFSAKQPQPVIAFGLSHYIDNTAVYFVRDNGVGFDMDYAERLFQPFQRLHTVKDYPGTGIGLATVHRIIRKHGGKIWAQSQINQGSTFYFTLSQNNHMSSDK</sequence>
<evidence type="ECO:0000259" key="18">
    <source>
        <dbReference type="PROSITE" id="PS50113"/>
    </source>
</evidence>
<dbReference type="CDD" id="cd00082">
    <property type="entry name" value="HisKA"/>
    <property type="match status" value="1"/>
</dbReference>
<evidence type="ECO:0000256" key="10">
    <source>
        <dbReference type="ARBA" id="ARBA00022840"/>
    </source>
</evidence>
<dbReference type="InterPro" id="IPR029151">
    <property type="entry name" value="Sensor-like_sf"/>
</dbReference>
<dbReference type="PROSITE" id="PS50109">
    <property type="entry name" value="HIS_KIN"/>
    <property type="match status" value="1"/>
</dbReference>
<comment type="subcellular location">
    <subcellularLocation>
        <location evidence="2">Cell membrane</location>
        <topology evidence="2">Multi-pass membrane protein</topology>
    </subcellularLocation>
</comment>
<evidence type="ECO:0000256" key="3">
    <source>
        <dbReference type="ARBA" id="ARBA00012438"/>
    </source>
</evidence>
<dbReference type="Pfam" id="PF21623">
    <property type="entry name" value="HK_sensor_dom_bact"/>
    <property type="match status" value="1"/>
</dbReference>
<dbReference type="EMBL" id="JACNEP010000001">
    <property type="protein sequence ID" value="MBC3764349.1"/>
    <property type="molecule type" value="Genomic_DNA"/>
</dbReference>
<feature type="domain" description="PAS" evidence="17">
    <location>
        <begin position="358"/>
        <end position="400"/>
    </location>
</feature>
<evidence type="ECO:0000256" key="8">
    <source>
        <dbReference type="ARBA" id="ARBA00022741"/>
    </source>
</evidence>
<keyword evidence="7 15" id="KW-0812">Transmembrane</keyword>